<reference evidence="2" key="1">
    <citation type="submission" date="2016-11" db="EMBL/GenBank/DDBJ databases">
        <title>The genome of Nicotiana attenuata.</title>
        <authorList>
            <person name="Xu S."/>
            <person name="Brockmoeller T."/>
            <person name="Gaquerel E."/>
            <person name="Navarro A."/>
            <person name="Kuhl H."/>
            <person name="Gase K."/>
            <person name="Ling Z."/>
            <person name="Zhou W."/>
            <person name="Kreitzer C."/>
            <person name="Stanke M."/>
            <person name="Tang H."/>
            <person name="Lyons E."/>
            <person name="Pandey P."/>
            <person name="Pandey S.P."/>
            <person name="Timmermann B."/>
            <person name="Baldwin I.T."/>
        </authorList>
    </citation>
    <scope>NUCLEOTIDE SEQUENCE [LARGE SCALE GENOMIC DNA]</scope>
    <source>
        <strain evidence="2">UT</strain>
    </source>
</reference>
<evidence type="ECO:0000313" key="3">
    <source>
        <dbReference type="Proteomes" id="UP000187609"/>
    </source>
</evidence>
<dbReference type="EMBL" id="MJEQ01022339">
    <property type="protein sequence ID" value="OIT09000.1"/>
    <property type="molecule type" value="Genomic_DNA"/>
</dbReference>
<dbReference type="Proteomes" id="UP000187609">
    <property type="component" value="Unassembled WGS sequence"/>
</dbReference>
<feature type="non-terminal residue" evidence="2">
    <location>
        <position position="1"/>
    </location>
</feature>
<organism evidence="2 3">
    <name type="scientific">Nicotiana attenuata</name>
    <name type="common">Coyote tobacco</name>
    <dbReference type="NCBI Taxonomy" id="49451"/>
    <lineage>
        <taxon>Eukaryota</taxon>
        <taxon>Viridiplantae</taxon>
        <taxon>Streptophyta</taxon>
        <taxon>Embryophyta</taxon>
        <taxon>Tracheophyta</taxon>
        <taxon>Spermatophyta</taxon>
        <taxon>Magnoliopsida</taxon>
        <taxon>eudicotyledons</taxon>
        <taxon>Gunneridae</taxon>
        <taxon>Pentapetalae</taxon>
        <taxon>asterids</taxon>
        <taxon>lamiids</taxon>
        <taxon>Solanales</taxon>
        <taxon>Solanaceae</taxon>
        <taxon>Nicotianoideae</taxon>
        <taxon>Nicotianeae</taxon>
        <taxon>Nicotiana</taxon>
    </lineage>
</organism>
<dbReference type="Gramene" id="OIT09000">
    <property type="protein sequence ID" value="OIT09000"/>
    <property type="gene ID" value="A4A49_55664"/>
</dbReference>
<feature type="compositionally biased region" description="Low complexity" evidence="1">
    <location>
        <begin position="126"/>
        <end position="138"/>
    </location>
</feature>
<dbReference type="STRING" id="49451.A0A1J6J8L6"/>
<sequence length="185" mass="20637">KLYILKIKYVDYEIASMTITKVIKSQVEGLGTSSDSFAKIADCLSLNSNQELSIELVAFEKLKENAKKLRRFCEVEYIEQMITLVSYMHDCFVTNNQSQSYSMQSSGSPRKSLISSTVSQREESSPSHPRSSLRESSPGVGGNVLAFDVEMMRIKSEDQMTHSGEICSHGHSTLVADDQFPLGHN</sequence>
<keyword evidence="3" id="KW-1185">Reference proteome</keyword>
<feature type="compositionally biased region" description="Low complexity" evidence="1">
    <location>
        <begin position="99"/>
        <end position="108"/>
    </location>
</feature>
<dbReference type="AlphaFoldDB" id="A0A1J6J8L6"/>
<name>A0A1J6J8L6_NICAT</name>
<protein>
    <submittedName>
        <fullName evidence="2">U-box domain-containing protein 4</fullName>
    </submittedName>
</protein>
<accession>A0A1J6J8L6</accession>
<feature type="region of interest" description="Disordered" evidence="1">
    <location>
        <begin position="99"/>
        <end position="141"/>
    </location>
</feature>
<comment type="caution">
    <text evidence="2">The sequence shown here is derived from an EMBL/GenBank/DDBJ whole genome shotgun (WGS) entry which is preliminary data.</text>
</comment>
<proteinExistence type="predicted"/>
<gene>
    <name evidence="2" type="primary">PUB4_16</name>
    <name evidence="2" type="ORF">A4A49_55664</name>
</gene>
<evidence type="ECO:0000313" key="2">
    <source>
        <dbReference type="EMBL" id="OIT09000.1"/>
    </source>
</evidence>
<evidence type="ECO:0000256" key="1">
    <source>
        <dbReference type="SAM" id="MobiDB-lite"/>
    </source>
</evidence>